<dbReference type="RefSeq" id="WP_184792820.1">
    <property type="nucleotide sequence ID" value="NZ_BONT01000101.1"/>
</dbReference>
<evidence type="ECO:0000313" key="3">
    <source>
        <dbReference type="Proteomes" id="UP000548476"/>
    </source>
</evidence>
<accession>A0A841FVC9</accession>
<dbReference type="Proteomes" id="UP000548476">
    <property type="component" value="Unassembled WGS sequence"/>
</dbReference>
<sequence length="144" mass="15101">MRPPRKTIWSGAILMVLGALHLAMTFALSARHIPGWLGRGLWMSENPDLDISALPPEIGGFWFSFGSFGLPLILLGALVTHLGKRGQTAPALIGWVIGAWALLGAYLLEPSPFALAVIPAVMIVTAARAATPQSTAVPASAPTP</sequence>
<evidence type="ECO:0000313" key="2">
    <source>
        <dbReference type="EMBL" id="MBB6039734.1"/>
    </source>
</evidence>
<name>A0A841FVC9_9ACTN</name>
<comment type="caution">
    <text evidence="2">The sequence shown here is derived from an EMBL/GenBank/DDBJ whole genome shotgun (WGS) entry which is preliminary data.</text>
</comment>
<dbReference type="Pfam" id="PF20064">
    <property type="entry name" value="DUF6463"/>
    <property type="match status" value="1"/>
</dbReference>
<dbReference type="AlphaFoldDB" id="A0A841FVC9"/>
<protein>
    <submittedName>
        <fullName evidence="2">Uncharacterized protein</fullName>
    </submittedName>
</protein>
<keyword evidence="1" id="KW-0812">Transmembrane</keyword>
<keyword evidence="1" id="KW-1133">Transmembrane helix</keyword>
<keyword evidence="3" id="KW-1185">Reference proteome</keyword>
<proteinExistence type="predicted"/>
<keyword evidence="1" id="KW-0472">Membrane</keyword>
<gene>
    <name evidence="2" type="ORF">HNR73_007632</name>
</gene>
<organism evidence="2 3">
    <name type="scientific">Phytomonospora endophytica</name>
    <dbReference type="NCBI Taxonomy" id="714109"/>
    <lineage>
        <taxon>Bacteria</taxon>
        <taxon>Bacillati</taxon>
        <taxon>Actinomycetota</taxon>
        <taxon>Actinomycetes</taxon>
        <taxon>Micromonosporales</taxon>
        <taxon>Micromonosporaceae</taxon>
        <taxon>Phytomonospora</taxon>
    </lineage>
</organism>
<dbReference type="EMBL" id="JACHGT010000025">
    <property type="protein sequence ID" value="MBB6039734.1"/>
    <property type="molecule type" value="Genomic_DNA"/>
</dbReference>
<feature type="transmembrane region" description="Helical" evidence="1">
    <location>
        <begin position="89"/>
        <end position="107"/>
    </location>
</feature>
<feature type="transmembrane region" description="Helical" evidence="1">
    <location>
        <begin position="61"/>
        <end position="82"/>
    </location>
</feature>
<dbReference type="InterPro" id="IPR045590">
    <property type="entry name" value="DUF6463"/>
</dbReference>
<evidence type="ECO:0000256" key="1">
    <source>
        <dbReference type="SAM" id="Phobius"/>
    </source>
</evidence>
<reference evidence="2 3" key="1">
    <citation type="submission" date="2020-08" db="EMBL/GenBank/DDBJ databases">
        <title>Genomic Encyclopedia of Type Strains, Phase IV (KMG-IV): sequencing the most valuable type-strain genomes for metagenomic binning, comparative biology and taxonomic classification.</title>
        <authorList>
            <person name="Goeker M."/>
        </authorList>
    </citation>
    <scope>NUCLEOTIDE SEQUENCE [LARGE SCALE GENOMIC DNA]</scope>
    <source>
        <strain evidence="2 3">YIM 65646</strain>
    </source>
</reference>